<proteinExistence type="predicted"/>
<evidence type="ECO:0000256" key="1">
    <source>
        <dbReference type="ARBA" id="ARBA00023002"/>
    </source>
</evidence>
<evidence type="ECO:0000259" key="2">
    <source>
        <dbReference type="Pfam" id="PF07992"/>
    </source>
</evidence>
<protein>
    <submittedName>
        <fullName evidence="3">Unannotated protein</fullName>
    </submittedName>
</protein>
<organism evidence="3">
    <name type="scientific">freshwater metagenome</name>
    <dbReference type="NCBI Taxonomy" id="449393"/>
    <lineage>
        <taxon>unclassified sequences</taxon>
        <taxon>metagenomes</taxon>
        <taxon>ecological metagenomes</taxon>
    </lineage>
</organism>
<dbReference type="InterPro" id="IPR051691">
    <property type="entry name" value="Metab_Enz_Cyan_OpOx_G3PDH"/>
</dbReference>
<gene>
    <name evidence="3" type="ORF">UFOPK2992_00590</name>
</gene>
<dbReference type="AlphaFoldDB" id="A0A6J6XDH6"/>
<dbReference type="InterPro" id="IPR036188">
    <property type="entry name" value="FAD/NAD-bd_sf"/>
</dbReference>
<dbReference type="GO" id="GO:0016491">
    <property type="term" value="F:oxidoreductase activity"/>
    <property type="evidence" value="ECO:0007669"/>
    <property type="project" value="UniProtKB-KW"/>
</dbReference>
<accession>A0A6J6XDH6</accession>
<dbReference type="PANTHER" id="PTHR42949">
    <property type="entry name" value="ANAEROBIC GLYCEROL-3-PHOSPHATE DEHYDROGENASE SUBUNIT B"/>
    <property type="match status" value="1"/>
</dbReference>
<dbReference type="EMBL" id="CAFAAI010000080">
    <property type="protein sequence ID" value="CAB4793358.1"/>
    <property type="molecule type" value="Genomic_DNA"/>
</dbReference>
<dbReference type="SUPFAM" id="SSF51905">
    <property type="entry name" value="FAD/NAD(P)-binding domain"/>
    <property type="match status" value="1"/>
</dbReference>
<dbReference type="Gene3D" id="3.50.50.60">
    <property type="entry name" value="FAD/NAD(P)-binding domain"/>
    <property type="match status" value="2"/>
</dbReference>
<reference evidence="3" key="1">
    <citation type="submission" date="2020-05" db="EMBL/GenBank/DDBJ databases">
        <authorList>
            <person name="Chiriac C."/>
            <person name="Salcher M."/>
            <person name="Ghai R."/>
            <person name="Kavagutti S V."/>
        </authorList>
    </citation>
    <scope>NUCLEOTIDE SEQUENCE</scope>
</reference>
<feature type="domain" description="FAD/NAD(P)-binding" evidence="2">
    <location>
        <begin position="10"/>
        <end position="290"/>
    </location>
</feature>
<dbReference type="PANTHER" id="PTHR42949:SF3">
    <property type="entry name" value="ANAEROBIC GLYCEROL-3-PHOSPHATE DEHYDROGENASE SUBUNIT B"/>
    <property type="match status" value="1"/>
</dbReference>
<dbReference type="PRINTS" id="PR00368">
    <property type="entry name" value="FADPNR"/>
</dbReference>
<dbReference type="PRINTS" id="PR00469">
    <property type="entry name" value="PNDRDTASEII"/>
</dbReference>
<evidence type="ECO:0000313" key="3">
    <source>
        <dbReference type="EMBL" id="CAB4793358.1"/>
    </source>
</evidence>
<dbReference type="InterPro" id="IPR023753">
    <property type="entry name" value="FAD/NAD-binding_dom"/>
</dbReference>
<keyword evidence="1" id="KW-0560">Oxidoreductase</keyword>
<dbReference type="Pfam" id="PF07992">
    <property type="entry name" value="Pyr_redox_2"/>
    <property type="match status" value="1"/>
</dbReference>
<sequence length="416" mass="44351">MTAASRSSVDVVIIGGGPAGLSAALALHQLGITNVVVLEREAQAGGVPRHTAHLGYGIRDLHRVTTGPRYAAELRKRVEAAGITVRTATTAVDWLDDTGLQIADATGISTVAARCVVLATGVRERPRAARLVAGDRGAGIFTTGSLQQLTANHHQRPGTRALIVGAEHVSFSAVLTLRHAGCDVVAMVTPLPCHQSYAPLRAATATRHRVPIITGTNVAEIHGRKRVEAVTLTNGQRIECDTVVFTGDWIPDNELARRGNIDIDIASRSPIVDGSWRTNRRGVFAIGNLIHPAETADICALDGRNVANAVAGWMATNNWPTDPLRIVVENPISWISPGAVQPRAAAALKHFTLRVSEPVADATICISQNGNVLWRCRRPRRLVPNRSISISASWLTKVDPAGSDINVTLNVGQPHK</sequence>
<name>A0A6J6XDH6_9ZZZZ</name>